<gene>
    <name evidence="24" type="ORF">FEM54_18460</name>
</gene>
<comment type="caution">
    <text evidence="24">The sequence shown here is derived from an EMBL/GenBank/DDBJ whole genome shotgun (WGS) entry which is preliminary data.</text>
</comment>
<evidence type="ECO:0000256" key="7">
    <source>
        <dbReference type="ARBA" id="ARBA00022679"/>
    </source>
</evidence>
<evidence type="ECO:0000313" key="25">
    <source>
        <dbReference type="Proteomes" id="UP000304941"/>
    </source>
</evidence>
<evidence type="ECO:0000259" key="19">
    <source>
        <dbReference type="PROSITE" id="PS50109"/>
    </source>
</evidence>
<dbReference type="InterPro" id="IPR004358">
    <property type="entry name" value="Sig_transdc_His_kin-like_C"/>
</dbReference>
<keyword evidence="4" id="KW-1003">Cell membrane</keyword>
<dbReference type="Gene3D" id="3.30.565.10">
    <property type="entry name" value="Histidine kinase-like ATPase, C-terminal domain"/>
    <property type="match status" value="1"/>
</dbReference>
<dbReference type="PROSITE" id="PS50109">
    <property type="entry name" value="HIS_KIN"/>
    <property type="match status" value="1"/>
</dbReference>
<dbReference type="CDD" id="cd17546">
    <property type="entry name" value="REC_hyHK_CKI1_RcsC-like"/>
    <property type="match status" value="1"/>
</dbReference>
<keyword evidence="13" id="KW-1133">Transmembrane helix</keyword>
<dbReference type="PROSITE" id="PS50894">
    <property type="entry name" value="HPT"/>
    <property type="match status" value="1"/>
</dbReference>
<dbReference type="SMART" id="SM00388">
    <property type="entry name" value="HisKA"/>
    <property type="match status" value="1"/>
</dbReference>
<organism evidence="24 25">
    <name type="scientific">Pseudomonas edaphica</name>
    <dbReference type="NCBI Taxonomy" id="2006980"/>
    <lineage>
        <taxon>Bacteria</taxon>
        <taxon>Pseudomonadati</taxon>
        <taxon>Pseudomonadota</taxon>
        <taxon>Gammaproteobacteria</taxon>
        <taxon>Pseudomonadales</taxon>
        <taxon>Pseudomonadaceae</taxon>
        <taxon>Pseudomonas</taxon>
    </lineage>
</organism>
<evidence type="ECO:0000259" key="21">
    <source>
        <dbReference type="PROSITE" id="PS50112"/>
    </source>
</evidence>
<dbReference type="InterPro" id="IPR011006">
    <property type="entry name" value="CheY-like_superfamily"/>
</dbReference>
<dbReference type="InterPro" id="IPR036890">
    <property type="entry name" value="HATPase_C_sf"/>
</dbReference>
<dbReference type="Pfam" id="PF01627">
    <property type="entry name" value="Hpt"/>
    <property type="match status" value="1"/>
</dbReference>
<dbReference type="InterPro" id="IPR035965">
    <property type="entry name" value="PAS-like_dom_sf"/>
</dbReference>
<dbReference type="PANTHER" id="PTHR43047">
    <property type="entry name" value="TWO-COMPONENT HISTIDINE PROTEIN KINASE"/>
    <property type="match status" value="1"/>
</dbReference>
<keyword evidence="5" id="KW-0997">Cell inner membrane</keyword>
<dbReference type="Proteomes" id="UP000304941">
    <property type="component" value="Unassembled WGS sequence"/>
</dbReference>
<dbReference type="PROSITE" id="PS50112">
    <property type="entry name" value="PAS"/>
    <property type="match status" value="1"/>
</dbReference>
<dbReference type="PROSITE" id="PS51257">
    <property type="entry name" value="PROKAR_LIPOPROTEIN"/>
    <property type="match status" value="1"/>
</dbReference>
<dbReference type="SUPFAM" id="SSF53850">
    <property type="entry name" value="Periplasmic binding protein-like II"/>
    <property type="match status" value="2"/>
</dbReference>
<keyword evidence="11" id="KW-0418">Kinase</keyword>
<evidence type="ECO:0000256" key="10">
    <source>
        <dbReference type="ARBA" id="ARBA00022741"/>
    </source>
</evidence>
<dbReference type="PROSITE" id="PS50110">
    <property type="entry name" value="RESPONSE_REGULATORY"/>
    <property type="match status" value="1"/>
</dbReference>
<keyword evidence="10" id="KW-0547">Nucleotide-binding</keyword>
<evidence type="ECO:0000259" key="20">
    <source>
        <dbReference type="PROSITE" id="PS50110"/>
    </source>
</evidence>
<evidence type="ECO:0000256" key="9">
    <source>
        <dbReference type="ARBA" id="ARBA00022729"/>
    </source>
</evidence>
<feature type="chain" id="PRO_5046996809" description="histidine kinase" evidence="18">
    <location>
        <begin position="22"/>
        <end position="1211"/>
    </location>
</feature>
<feature type="domain" description="PAS" evidence="21">
    <location>
        <begin position="570"/>
        <end position="616"/>
    </location>
</feature>
<dbReference type="SUPFAM" id="SSF55785">
    <property type="entry name" value="PYP-like sensor domain (PAS domain)"/>
    <property type="match status" value="1"/>
</dbReference>
<evidence type="ECO:0000256" key="17">
    <source>
        <dbReference type="PROSITE-ProRule" id="PRU00169"/>
    </source>
</evidence>
<dbReference type="Gene3D" id="3.30.450.20">
    <property type="entry name" value="PAS domain"/>
    <property type="match status" value="1"/>
</dbReference>
<feature type="domain" description="HPt" evidence="23">
    <location>
        <begin position="1116"/>
        <end position="1211"/>
    </location>
</feature>
<dbReference type="Gene3D" id="1.10.287.130">
    <property type="match status" value="1"/>
</dbReference>
<sequence>MYLRSFGLSLCVLLGCAPVEAASLPLVPQVLSSQLRIDRHDMASISADDWNWLRHKGELKVGVSFNESAPFSVDAEDNQYEGISADATALVAQLLGLKVKIVPFATDEDTEKAVQAGSVDVMSRHGSVSPWQNLLFSKPYARDRLALFKRTAEPRHSPVDLAGLRVAITAEHNAELKQRYPRADLRVYADHDKAIAAAAFGQADVYLDDLYSAYYRINRSYYGFVRFERFSELAVSGYSYALRADNTRLQRLINVAIESIGEDQLRNLAKRWVGNSFIPSEEPFDLTVEQVRWIERHPVARLVINDDLAPGAYFDSNGVFSGGIADLLEVITLSTGLHFEVVSRGGGFPQLIEALHKGEADLALMTASSEREEFLRFSRPLIASPFVLLSNIEQQGKLGGLVDKRLAVPTGHVAIQELRKRYPEAVVEQAGGSLDSMNLLYEGKVDAAMVSLPAARYYIERLFRDKLVINQVLDVGPATVNFAMRRSDVELQSIVDKVLQSIAPDELNAISNRWRSPPGMSGQTWVDYQRLIHEIVAGAAVLLLLSLFWVIYLRRQIKALLEAERKLNDQLQFVETLTDCMPPPLYVRDINGRMLSCNRAYLKSVGLTAEQVLNQTVQQLPQEKFASLPDFHSIYLQSMRNGQTIESVHAVQLQGKEVWINHWVQPFEDSKGVIKGVICGWLDITEHRQMMQQLQEAKNLADDASRAKTSFLATMSHEIRTPMNAVIGILELALKLADSKPIDRASIEIAHTSAKSLLELIGDILDIARIESGRLSLSPKRGNLRELVESVARVFDGLARQKRLSLILDIDSSINCDVLVDALRFKQILSNLVSNAIKFTDEGSIKVSISGALVNASLLKINLAVEDTGVGISPTDQQRLFRPFVQAQRNVQDTEGTGLGLMICRSLCEMMGGTVTLTSALGRGTRIDVEMRLQVLDRIDVRQAPELIAARPRYQLQVMVVDDHRVNRQVLHQQLSFLGHEVCEVENGQLALERWSEHPFDIIITDCHMPVMNGADLTRAIRQTERERGLEATVIIGLTADAQPEEIDLCIQAGMNDCLIKPLGLDELDARLLDLQPGSESDTLQLVHSQAEPLILSPGEIQVVDLGPLELLISGEPVKFRHILDELIKNNRKDCQVLSALLQVGDTENLNQLAHRIKGAARVVHGDQLVDCCRHLEVVCLDSRRSPEQLKYAVAEVEAAIATLENALLNR</sequence>
<feature type="domain" description="Histidine kinase" evidence="19">
    <location>
        <begin position="714"/>
        <end position="935"/>
    </location>
</feature>
<evidence type="ECO:0000256" key="14">
    <source>
        <dbReference type="ARBA" id="ARBA00023012"/>
    </source>
</evidence>
<dbReference type="Gene3D" id="3.40.50.2300">
    <property type="match status" value="1"/>
</dbReference>
<keyword evidence="8" id="KW-0812">Transmembrane</keyword>
<dbReference type="SMART" id="SM00448">
    <property type="entry name" value="REC"/>
    <property type="match status" value="1"/>
</dbReference>
<feature type="domain" description="PAC" evidence="22">
    <location>
        <begin position="643"/>
        <end position="696"/>
    </location>
</feature>
<dbReference type="InterPro" id="IPR003594">
    <property type="entry name" value="HATPase_dom"/>
</dbReference>
<evidence type="ECO:0000256" key="5">
    <source>
        <dbReference type="ARBA" id="ARBA00022519"/>
    </source>
</evidence>
<keyword evidence="6 17" id="KW-0597">Phosphoprotein</keyword>
<dbReference type="InterPro" id="IPR005467">
    <property type="entry name" value="His_kinase_dom"/>
</dbReference>
<name>A0ABY2U306_9PSED</name>
<dbReference type="SUPFAM" id="SSF47384">
    <property type="entry name" value="Homodimeric domain of signal transducing histidine kinase"/>
    <property type="match status" value="1"/>
</dbReference>
<keyword evidence="15" id="KW-0472">Membrane</keyword>
<dbReference type="CDD" id="cd00082">
    <property type="entry name" value="HisKA"/>
    <property type="match status" value="1"/>
</dbReference>
<keyword evidence="25" id="KW-1185">Reference proteome</keyword>
<dbReference type="CDD" id="cd13707">
    <property type="entry name" value="PBP2_BvgS_D2"/>
    <property type="match status" value="1"/>
</dbReference>
<feature type="modified residue" description="Phosphohistidine" evidence="16">
    <location>
        <position position="1155"/>
    </location>
</feature>
<keyword evidence="7" id="KW-0808">Transferase</keyword>
<dbReference type="Pfam" id="PF00072">
    <property type="entry name" value="Response_reg"/>
    <property type="match status" value="1"/>
</dbReference>
<feature type="modified residue" description="4-aspartylphosphate" evidence="17">
    <location>
        <position position="1006"/>
    </location>
</feature>
<dbReference type="CDD" id="cd13705">
    <property type="entry name" value="PBP2_BvgS_D1"/>
    <property type="match status" value="1"/>
</dbReference>
<evidence type="ECO:0000256" key="16">
    <source>
        <dbReference type="PROSITE-ProRule" id="PRU00110"/>
    </source>
</evidence>
<dbReference type="SMART" id="SM00387">
    <property type="entry name" value="HATPase_c"/>
    <property type="match status" value="1"/>
</dbReference>
<evidence type="ECO:0000256" key="1">
    <source>
        <dbReference type="ARBA" id="ARBA00000085"/>
    </source>
</evidence>
<evidence type="ECO:0000256" key="6">
    <source>
        <dbReference type="ARBA" id="ARBA00022553"/>
    </source>
</evidence>
<dbReference type="Pfam" id="PF00512">
    <property type="entry name" value="HisKA"/>
    <property type="match status" value="1"/>
</dbReference>
<evidence type="ECO:0000256" key="13">
    <source>
        <dbReference type="ARBA" id="ARBA00022989"/>
    </source>
</evidence>
<dbReference type="PROSITE" id="PS50113">
    <property type="entry name" value="PAC"/>
    <property type="match status" value="1"/>
</dbReference>
<feature type="domain" description="Response regulatory" evidence="20">
    <location>
        <begin position="957"/>
        <end position="1076"/>
    </location>
</feature>
<dbReference type="InterPro" id="IPR013767">
    <property type="entry name" value="PAS_fold"/>
</dbReference>
<dbReference type="CDD" id="cd16922">
    <property type="entry name" value="HATPase_EvgS-ArcB-TorS-like"/>
    <property type="match status" value="1"/>
</dbReference>
<dbReference type="PANTHER" id="PTHR43047:SF72">
    <property type="entry name" value="OSMOSENSING HISTIDINE PROTEIN KINASE SLN1"/>
    <property type="match status" value="1"/>
</dbReference>
<dbReference type="InterPro" id="IPR049871">
    <property type="entry name" value="BvgS-like_periplasmic2"/>
</dbReference>
<dbReference type="CDD" id="cd00130">
    <property type="entry name" value="PAS"/>
    <property type="match status" value="1"/>
</dbReference>
<dbReference type="SUPFAM" id="SSF55874">
    <property type="entry name" value="ATPase domain of HSP90 chaperone/DNA topoisomerase II/histidine kinase"/>
    <property type="match status" value="1"/>
</dbReference>
<evidence type="ECO:0000313" key="24">
    <source>
        <dbReference type="EMBL" id="TLG90261.1"/>
    </source>
</evidence>
<dbReference type="SUPFAM" id="SSF52172">
    <property type="entry name" value="CheY-like"/>
    <property type="match status" value="1"/>
</dbReference>
<proteinExistence type="predicted"/>
<dbReference type="SMART" id="SM00091">
    <property type="entry name" value="PAS"/>
    <property type="match status" value="1"/>
</dbReference>
<protein>
    <recommendedName>
        <fullName evidence="3">histidine kinase</fullName>
        <ecNumber evidence="3">2.7.13.3</ecNumber>
    </recommendedName>
</protein>
<dbReference type="EMBL" id="VBVZ01000280">
    <property type="protein sequence ID" value="TLG90261.1"/>
    <property type="molecule type" value="Genomic_DNA"/>
</dbReference>
<dbReference type="InterPro" id="IPR049870">
    <property type="entry name" value="BvgS-like_periplasmic1"/>
</dbReference>
<dbReference type="SUPFAM" id="SSF47226">
    <property type="entry name" value="Histidine-containing phosphotransfer domain, HPT domain"/>
    <property type="match status" value="1"/>
</dbReference>
<evidence type="ECO:0000256" key="3">
    <source>
        <dbReference type="ARBA" id="ARBA00012438"/>
    </source>
</evidence>
<reference evidence="24 25" key="1">
    <citation type="submission" date="2019-05" db="EMBL/GenBank/DDBJ databases">
        <title>Pseudomonas edaphica sp. nov., isolated from rhizospheric soil of Cistus ladanifer L. in Spain.</title>
        <authorList>
            <person name="Peix A."/>
        </authorList>
    </citation>
    <scope>NUCLEOTIDE SEQUENCE [LARGE SCALE GENOMIC DNA]</scope>
    <source>
        <strain evidence="24 25">RD25</strain>
    </source>
</reference>
<dbReference type="InterPro" id="IPR001789">
    <property type="entry name" value="Sig_transdc_resp-reg_receiver"/>
</dbReference>
<evidence type="ECO:0000259" key="22">
    <source>
        <dbReference type="PROSITE" id="PS50113"/>
    </source>
</evidence>
<dbReference type="InterPro" id="IPR001638">
    <property type="entry name" value="Solute-binding_3/MltF_N"/>
</dbReference>
<evidence type="ECO:0000256" key="8">
    <source>
        <dbReference type="ARBA" id="ARBA00022692"/>
    </source>
</evidence>
<dbReference type="Pfam" id="PF02518">
    <property type="entry name" value="HATPase_c"/>
    <property type="match status" value="1"/>
</dbReference>
<keyword evidence="14" id="KW-0902">Two-component regulatory system</keyword>
<accession>A0ABY2U306</accession>
<dbReference type="Pfam" id="PF00989">
    <property type="entry name" value="PAS"/>
    <property type="match status" value="1"/>
</dbReference>
<dbReference type="InterPro" id="IPR036097">
    <property type="entry name" value="HisK_dim/P_sf"/>
</dbReference>
<dbReference type="InterPro" id="IPR036641">
    <property type="entry name" value="HPT_dom_sf"/>
</dbReference>
<evidence type="ECO:0000256" key="11">
    <source>
        <dbReference type="ARBA" id="ARBA00022777"/>
    </source>
</evidence>
<dbReference type="SMART" id="SM00062">
    <property type="entry name" value="PBPb"/>
    <property type="match status" value="2"/>
</dbReference>
<evidence type="ECO:0000256" key="12">
    <source>
        <dbReference type="ARBA" id="ARBA00022840"/>
    </source>
</evidence>
<comment type="subcellular location">
    <subcellularLocation>
        <location evidence="2">Cell inner membrane</location>
        <topology evidence="2">Multi-pass membrane protein</topology>
    </subcellularLocation>
</comment>
<evidence type="ECO:0000259" key="23">
    <source>
        <dbReference type="PROSITE" id="PS50894"/>
    </source>
</evidence>
<keyword evidence="9 18" id="KW-0732">Signal</keyword>
<comment type="catalytic activity">
    <reaction evidence="1">
        <text>ATP + protein L-histidine = ADP + protein N-phospho-L-histidine.</text>
        <dbReference type="EC" id="2.7.13.3"/>
    </reaction>
</comment>
<evidence type="ECO:0000256" key="2">
    <source>
        <dbReference type="ARBA" id="ARBA00004429"/>
    </source>
</evidence>
<evidence type="ECO:0000256" key="4">
    <source>
        <dbReference type="ARBA" id="ARBA00022475"/>
    </source>
</evidence>
<dbReference type="Gene3D" id="1.20.120.160">
    <property type="entry name" value="HPT domain"/>
    <property type="match status" value="1"/>
</dbReference>
<dbReference type="InterPro" id="IPR008207">
    <property type="entry name" value="Sig_transdc_His_kin_Hpt_dom"/>
</dbReference>
<dbReference type="PRINTS" id="PR00344">
    <property type="entry name" value="BCTRLSENSOR"/>
</dbReference>
<dbReference type="InterPro" id="IPR003661">
    <property type="entry name" value="HisK_dim/P_dom"/>
</dbReference>
<dbReference type="InterPro" id="IPR000700">
    <property type="entry name" value="PAS-assoc_C"/>
</dbReference>
<dbReference type="Gene3D" id="3.40.190.10">
    <property type="entry name" value="Periplasmic binding protein-like II"/>
    <property type="match status" value="4"/>
</dbReference>
<evidence type="ECO:0000256" key="18">
    <source>
        <dbReference type="SAM" id="SignalP"/>
    </source>
</evidence>
<evidence type="ECO:0000256" key="15">
    <source>
        <dbReference type="ARBA" id="ARBA00023136"/>
    </source>
</evidence>
<dbReference type="NCBIfam" id="TIGR00229">
    <property type="entry name" value="sensory_box"/>
    <property type="match status" value="1"/>
</dbReference>
<feature type="signal peptide" evidence="18">
    <location>
        <begin position="1"/>
        <end position="21"/>
    </location>
</feature>
<keyword evidence="12" id="KW-0067">ATP-binding</keyword>
<dbReference type="InterPro" id="IPR000014">
    <property type="entry name" value="PAS"/>
</dbReference>
<dbReference type="EC" id="2.7.13.3" evidence="3"/>
<dbReference type="Pfam" id="PF00497">
    <property type="entry name" value="SBP_bac_3"/>
    <property type="match status" value="2"/>
</dbReference>